<dbReference type="PROSITE" id="PS50089">
    <property type="entry name" value="ZF_RING_2"/>
    <property type="match status" value="1"/>
</dbReference>
<proteinExistence type="predicted"/>
<gene>
    <name evidence="3" type="ORF">P280DRAFT_546589</name>
</gene>
<feature type="domain" description="RING-type" evidence="2">
    <location>
        <begin position="42"/>
        <end position="90"/>
    </location>
</feature>
<dbReference type="InterPro" id="IPR001841">
    <property type="entry name" value="Znf_RING"/>
</dbReference>
<sequence>MSNYTNMESVLSAESLKIPQVFLEVFTSDCLEPVQFDPNDTCDICLETYGDGHASGVRHIINCGDCHHIFGTSCLLRLVWGQSETCPLCRTKLSLDEFFSEDSDDDSDGEDDSFFENNEEFFQAENEALRETESQTGRPLQPQFDWASFGTHYDVYDLLVDIATGPCNHHGCLGRRLEDYLLTADRTESVLAWFFYAATVEDMMAWSDEMWEFGNPLI</sequence>
<reference evidence="3" key="1">
    <citation type="journal article" date="2020" name="Stud. Mycol.">
        <title>101 Dothideomycetes genomes: a test case for predicting lifestyles and emergence of pathogens.</title>
        <authorList>
            <person name="Haridas S."/>
            <person name="Albert R."/>
            <person name="Binder M."/>
            <person name="Bloem J."/>
            <person name="Labutti K."/>
            <person name="Salamov A."/>
            <person name="Andreopoulos B."/>
            <person name="Baker S."/>
            <person name="Barry K."/>
            <person name="Bills G."/>
            <person name="Bluhm B."/>
            <person name="Cannon C."/>
            <person name="Castanera R."/>
            <person name="Culley D."/>
            <person name="Daum C."/>
            <person name="Ezra D."/>
            <person name="Gonzalez J."/>
            <person name="Henrissat B."/>
            <person name="Kuo A."/>
            <person name="Liang C."/>
            <person name="Lipzen A."/>
            <person name="Lutzoni F."/>
            <person name="Magnuson J."/>
            <person name="Mondo S."/>
            <person name="Nolan M."/>
            <person name="Ohm R."/>
            <person name="Pangilinan J."/>
            <person name="Park H.-J."/>
            <person name="Ramirez L."/>
            <person name="Alfaro M."/>
            <person name="Sun H."/>
            <person name="Tritt A."/>
            <person name="Yoshinaga Y."/>
            <person name="Zwiers L.-H."/>
            <person name="Turgeon B."/>
            <person name="Goodwin S."/>
            <person name="Spatafora J."/>
            <person name="Crous P."/>
            <person name="Grigoriev I."/>
        </authorList>
    </citation>
    <scope>NUCLEOTIDE SEQUENCE</scope>
    <source>
        <strain evidence="3">CBS 473.64</strain>
    </source>
</reference>
<protein>
    <recommendedName>
        <fullName evidence="2">RING-type domain-containing protein</fullName>
    </recommendedName>
</protein>
<keyword evidence="1" id="KW-0863">Zinc-finger</keyword>
<dbReference type="Pfam" id="PF13639">
    <property type="entry name" value="zf-RING_2"/>
    <property type="match status" value="1"/>
</dbReference>
<name>A0A6A6S9U7_9PLEO</name>
<dbReference type="Proteomes" id="UP000799753">
    <property type="component" value="Unassembled WGS sequence"/>
</dbReference>
<evidence type="ECO:0000256" key="1">
    <source>
        <dbReference type="PROSITE-ProRule" id="PRU00175"/>
    </source>
</evidence>
<dbReference type="SUPFAM" id="SSF57850">
    <property type="entry name" value="RING/U-box"/>
    <property type="match status" value="1"/>
</dbReference>
<dbReference type="InterPro" id="IPR013083">
    <property type="entry name" value="Znf_RING/FYVE/PHD"/>
</dbReference>
<accession>A0A6A6S9U7</accession>
<dbReference type="Gene3D" id="3.30.40.10">
    <property type="entry name" value="Zinc/RING finger domain, C3HC4 (zinc finger)"/>
    <property type="match status" value="1"/>
</dbReference>
<keyword evidence="1" id="KW-0479">Metal-binding</keyword>
<dbReference type="EMBL" id="MU006779">
    <property type="protein sequence ID" value="KAF2643671.1"/>
    <property type="molecule type" value="Genomic_DNA"/>
</dbReference>
<dbReference type="GO" id="GO:0008270">
    <property type="term" value="F:zinc ion binding"/>
    <property type="evidence" value="ECO:0007669"/>
    <property type="project" value="UniProtKB-KW"/>
</dbReference>
<evidence type="ECO:0000313" key="3">
    <source>
        <dbReference type="EMBL" id="KAF2643671.1"/>
    </source>
</evidence>
<evidence type="ECO:0000313" key="4">
    <source>
        <dbReference type="Proteomes" id="UP000799753"/>
    </source>
</evidence>
<dbReference type="AlphaFoldDB" id="A0A6A6S9U7"/>
<keyword evidence="1" id="KW-0862">Zinc</keyword>
<evidence type="ECO:0000259" key="2">
    <source>
        <dbReference type="PROSITE" id="PS50089"/>
    </source>
</evidence>
<organism evidence="3 4">
    <name type="scientific">Massarina eburnea CBS 473.64</name>
    <dbReference type="NCBI Taxonomy" id="1395130"/>
    <lineage>
        <taxon>Eukaryota</taxon>
        <taxon>Fungi</taxon>
        <taxon>Dikarya</taxon>
        <taxon>Ascomycota</taxon>
        <taxon>Pezizomycotina</taxon>
        <taxon>Dothideomycetes</taxon>
        <taxon>Pleosporomycetidae</taxon>
        <taxon>Pleosporales</taxon>
        <taxon>Massarineae</taxon>
        <taxon>Massarinaceae</taxon>
        <taxon>Massarina</taxon>
    </lineage>
</organism>
<keyword evidence="4" id="KW-1185">Reference proteome</keyword>